<evidence type="ECO:0008006" key="3">
    <source>
        <dbReference type="Google" id="ProtNLM"/>
    </source>
</evidence>
<dbReference type="SUPFAM" id="SSF53448">
    <property type="entry name" value="Nucleotide-diphospho-sugar transferases"/>
    <property type="match status" value="1"/>
</dbReference>
<dbReference type="AlphaFoldDB" id="A0A0A8K5Y4"/>
<dbReference type="KEGG" id="mcg:GL4_2892"/>
<sequence>MRSVFIGFDPREADAFAVARHSLVRNASCDVAVRGLVLSDLRARGLYTRPTEYRDGKLWDVISGAPMSTEFACSRFLVPYLAGSGWALFTDADMLFRSDVEELFEQADPSKAVMVVKHDHRPDEGVKMDGQVQTRYARKNWSSVCLWNVDHPSNRGLTLELINGVPGRDLHRFCWLEGEHIGELEPSWNWLAGHSDPAIEPNIVHFTDGVPSMTGYEDTPYADEWRLELERWAA</sequence>
<organism evidence="1 2">
    <name type="scientific">Methyloceanibacter caenitepidi</name>
    <dbReference type="NCBI Taxonomy" id="1384459"/>
    <lineage>
        <taxon>Bacteria</taxon>
        <taxon>Pseudomonadati</taxon>
        <taxon>Pseudomonadota</taxon>
        <taxon>Alphaproteobacteria</taxon>
        <taxon>Hyphomicrobiales</taxon>
        <taxon>Hyphomicrobiaceae</taxon>
        <taxon>Methyloceanibacter</taxon>
    </lineage>
</organism>
<dbReference type="OrthoDB" id="7340531at2"/>
<proteinExistence type="predicted"/>
<dbReference type="PANTHER" id="PTHR35105">
    <property type="entry name" value="EXPRESSED PROTEIN"/>
    <property type="match status" value="1"/>
</dbReference>
<evidence type="ECO:0000313" key="2">
    <source>
        <dbReference type="Proteomes" id="UP000031643"/>
    </source>
</evidence>
<dbReference type="Gene3D" id="3.90.550.10">
    <property type="entry name" value="Spore Coat Polysaccharide Biosynthesis Protein SpsA, Chain A"/>
    <property type="match status" value="1"/>
</dbReference>
<dbReference type="InterPro" id="IPR029044">
    <property type="entry name" value="Nucleotide-diphossugar_trans"/>
</dbReference>
<keyword evidence="2" id="KW-1185">Reference proteome</keyword>
<dbReference type="PANTHER" id="PTHR35105:SF3">
    <property type="entry name" value="EXPRESSED PROTEIN"/>
    <property type="match status" value="1"/>
</dbReference>
<dbReference type="EMBL" id="AP014648">
    <property type="protein sequence ID" value="BAQ18325.1"/>
    <property type="molecule type" value="Genomic_DNA"/>
</dbReference>
<dbReference type="STRING" id="1384459.GL4_2892"/>
<protein>
    <recommendedName>
        <fullName evidence="3">Glycosyltransferase</fullName>
    </recommendedName>
</protein>
<dbReference type="Proteomes" id="UP000031643">
    <property type="component" value="Chromosome"/>
</dbReference>
<dbReference type="RefSeq" id="WP_045368407.1">
    <property type="nucleotide sequence ID" value="NZ_AP014648.1"/>
</dbReference>
<gene>
    <name evidence="1" type="ORF">GL4_2892</name>
</gene>
<accession>A0A0A8K5Y4</accession>
<dbReference type="HOGENOM" id="CLU_1039721_0_0_5"/>
<reference evidence="1 2" key="1">
    <citation type="submission" date="2014-09" db="EMBL/GenBank/DDBJ databases">
        <title>Genome sequencing of Methyloceanibacter caenitepidi Gela4.</title>
        <authorList>
            <person name="Takeuchi M."/>
            <person name="Susumu S."/>
            <person name="Kamagata Y."/>
            <person name="Oshima K."/>
            <person name="Hattori M."/>
            <person name="Iwasaki W."/>
        </authorList>
    </citation>
    <scope>NUCLEOTIDE SEQUENCE [LARGE SCALE GENOMIC DNA]</scope>
    <source>
        <strain evidence="1 2">Gela4</strain>
    </source>
</reference>
<evidence type="ECO:0000313" key="1">
    <source>
        <dbReference type="EMBL" id="BAQ18325.1"/>
    </source>
</evidence>
<name>A0A0A8K5Y4_9HYPH</name>